<accession>A0ABM9J1C6</accession>
<keyword evidence="2" id="KW-1185">Reference proteome</keyword>
<evidence type="ECO:0000313" key="1">
    <source>
        <dbReference type="EMBL" id="CAJ0779122.1"/>
    </source>
</evidence>
<evidence type="ECO:0008006" key="3">
    <source>
        <dbReference type="Google" id="ProtNLM"/>
    </source>
</evidence>
<dbReference type="Proteomes" id="UP001189616">
    <property type="component" value="Unassembled WGS sequence"/>
</dbReference>
<dbReference type="EMBL" id="CATYWO010000001">
    <property type="protein sequence ID" value="CAJ0779122.1"/>
    <property type="molecule type" value="Genomic_DNA"/>
</dbReference>
<comment type="caution">
    <text evidence="1">The sequence shown here is derived from an EMBL/GenBank/DDBJ whole genome shotgun (WGS) entry which is preliminary data.</text>
</comment>
<proteinExistence type="predicted"/>
<evidence type="ECO:0000313" key="2">
    <source>
        <dbReference type="Proteomes" id="UP001189616"/>
    </source>
</evidence>
<organism evidence="1 2">
    <name type="scientific">Ralstonia condita</name>
    <dbReference type="NCBI Taxonomy" id="3058600"/>
    <lineage>
        <taxon>Bacteria</taxon>
        <taxon>Pseudomonadati</taxon>
        <taxon>Pseudomonadota</taxon>
        <taxon>Betaproteobacteria</taxon>
        <taxon>Burkholderiales</taxon>
        <taxon>Burkholderiaceae</taxon>
        <taxon>Ralstonia</taxon>
    </lineage>
</organism>
<sequence>MSDSYFDVLRASGEYPRKGYYWQTENEKRTEISRKVSNGWRDPWVLREAARLGVVVPAQQQEGGHD</sequence>
<name>A0ABM9J1C6_9RALS</name>
<gene>
    <name evidence="1" type="ORF">LMG7141_00842</name>
</gene>
<dbReference type="RefSeq" id="WP_316655499.1">
    <property type="nucleotide sequence ID" value="NZ_CATYWO010000001.1"/>
</dbReference>
<protein>
    <recommendedName>
        <fullName evidence="3">Integrase</fullName>
    </recommendedName>
</protein>
<reference evidence="1 2" key="1">
    <citation type="submission" date="2023-07" db="EMBL/GenBank/DDBJ databases">
        <authorList>
            <person name="Peeters C."/>
        </authorList>
    </citation>
    <scope>NUCLEOTIDE SEQUENCE [LARGE SCALE GENOMIC DNA]</scope>
    <source>
        <strain evidence="1 2">LMG 7141</strain>
    </source>
</reference>